<accession>A0A1B3B060</accession>
<dbReference type="KEGG" id="vg:29063314"/>
<dbReference type="Proteomes" id="UP000203019">
    <property type="component" value="Segment"/>
</dbReference>
<evidence type="ECO:0000313" key="2">
    <source>
        <dbReference type="EMBL" id="AOE44382.1"/>
    </source>
</evidence>
<gene>
    <name evidence="2" type="primary">30</name>
    <name evidence="2" type="ORF">SEA_GHOBES_30</name>
</gene>
<evidence type="ECO:0000313" key="3">
    <source>
        <dbReference type="Proteomes" id="UP000203019"/>
    </source>
</evidence>
<keyword evidence="3" id="KW-1185">Reference proteome</keyword>
<proteinExistence type="predicted"/>
<feature type="region of interest" description="Disordered" evidence="1">
    <location>
        <begin position="131"/>
        <end position="156"/>
    </location>
</feature>
<protein>
    <submittedName>
        <fullName evidence="2">Uncharacterized protein</fullName>
    </submittedName>
</protein>
<organism evidence="2 3">
    <name type="scientific">Gordonia phage Ghobes</name>
    <dbReference type="NCBI Taxonomy" id="1887647"/>
    <lineage>
        <taxon>Viruses</taxon>
        <taxon>Duplodnaviria</taxon>
        <taxon>Heunggongvirae</taxon>
        <taxon>Uroviricota</taxon>
        <taxon>Caudoviricetes</taxon>
        <taxon>Ghobesvirus</taxon>
        <taxon>Ghobesvirus ghobes</taxon>
    </lineage>
</organism>
<dbReference type="EMBL" id="KX557278">
    <property type="protein sequence ID" value="AOE44382.1"/>
    <property type="molecule type" value="Genomic_DNA"/>
</dbReference>
<dbReference type="GeneID" id="29063314"/>
<dbReference type="OrthoDB" id="10265at10239"/>
<sequence length="156" mass="17435">MPKLTKKVAAQVDKSEAASGSYLLPEGRYAAQLKSVVQKDGNEYPYWVWEFENLHDADGNKQAGRQWNNTSLSPKSLGFLKATFEAFGYTSDSDTDELVGEWVVLYLVQEPISRGPKAGQLRNQVQSLSEFNPDEWDFDPESVGSSAAKEDSDDEY</sequence>
<reference evidence="3" key="1">
    <citation type="submission" date="2016-07" db="EMBL/GenBank/DDBJ databases">
        <authorList>
            <person name="Florea S."/>
            <person name="Webb J.S."/>
            <person name="Jaromczyk J."/>
            <person name="Schardl C.L."/>
        </authorList>
    </citation>
    <scope>NUCLEOTIDE SEQUENCE [LARGE SCALE GENOMIC DNA]</scope>
</reference>
<dbReference type="RefSeq" id="YP_009281133.1">
    <property type="nucleotide sequence ID" value="NC_031028.1"/>
</dbReference>
<evidence type="ECO:0000256" key="1">
    <source>
        <dbReference type="SAM" id="MobiDB-lite"/>
    </source>
</evidence>
<name>A0A1B3B060_9CAUD</name>